<comment type="similarity">
    <text evidence="6">Belongs to the HepT RNase toxin family.</text>
</comment>
<keyword evidence="5" id="KW-0378">Hydrolase</keyword>
<dbReference type="PANTHER" id="PTHR34139:SF1">
    <property type="entry name" value="RNASE MJ1380-RELATED"/>
    <property type="match status" value="1"/>
</dbReference>
<keyword evidence="4" id="KW-0547">Nucleotide-binding</keyword>
<dbReference type="GO" id="GO:0016787">
    <property type="term" value="F:hydrolase activity"/>
    <property type="evidence" value="ECO:0007669"/>
    <property type="project" value="UniProtKB-KW"/>
</dbReference>
<organism evidence="7 8">
    <name type="scientific">Acidihalobacter yilgarnensis</name>
    <dbReference type="NCBI Taxonomy" id="2819280"/>
    <lineage>
        <taxon>Bacteria</taxon>
        <taxon>Pseudomonadati</taxon>
        <taxon>Pseudomonadota</taxon>
        <taxon>Gammaproteobacteria</taxon>
        <taxon>Chromatiales</taxon>
        <taxon>Ectothiorhodospiraceae</taxon>
        <taxon>Acidihalobacter</taxon>
    </lineage>
</organism>
<evidence type="ECO:0000313" key="8">
    <source>
        <dbReference type="Proteomes" id="UP000095401"/>
    </source>
</evidence>
<dbReference type="GO" id="GO:0000166">
    <property type="term" value="F:nucleotide binding"/>
    <property type="evidence" value="ECO:0007669"/>
    <property type="project" value="UniProtKB-KW"/>
</dbReference>
<evidence type="ECO:0000256" key="5">
    <source>
        <dbReference type="ARBA" id="ARBA00022801"/>
    </source>
</evidence>
<proteinExistence type="inferred from homology"/>
<dbReference type="PANTHER" id="PTHR34139">
    <property type="entry name" value="UPF0331 PROTEIN MJ0127"/>
    <property type="match status" value="1"/>
</dbReference>
<evidence type="ECO:0000313" key="7">
    <source>
        <dbReference type="EMBL" id="AOU96682.1"/>
    </source>
</evidence>
<dbReference type="AlphaFoldDB" id="A0A1D8IJM7"/>
<dbReference type="EMBL" id="CP017415">
    <property type="protein sequence ID" value="AOU96682.1"/>
    <property type="molecule type" value="Genomic_DNA"/>
</dbReference>
<dbReference type="GO" id="GO:0004540">
    <property type="term" value="F:RNA nuclease activity"/>
    <property type="evidence" value="ECO:0007669"/>
    <property type="project" value="InterPro"/>
</dbReference>
<dbReference type="Pfam" id="PF01934">
    <property type="entry name" value="HepT-like"/>
    <property type="match status" value="1"/>
</dbReference>
<keyword evidence="2" id="KW-1277">Toxin-antitoxin system</keyword>
<evidence type="ECO:0000256" key="2">
    <source>
        <dbReference type="ARBA" id="ARBA00022649"/>
    </source>
</evidence>
<dbReference type="Proteomes" id="UP000095401">
    <property type="component" value="Chromosome"/>
</dbReference>
<keyword evidence="3" id="KW-0540">Nuclease</keyword>
<dbReference type="InterPro" id="IPR037038">
    <property type="entry name" value="HepT-like_sf"/>
</dbReference>
<dbReference type="InterPro" id="IPR051813">
    <property type="entry name" value="HepT_RNase_toxin"/>
</dbReference>
<evidence type="ECO:0008006" key="9">
    <source>
        <dbReference type="Google" id="ProtNLM"/>
    </source>
</evidence>
<dbReference type="RefSeq" id="WP_070077076.1">
    <property type="nucleotide sequence ID" value="NZ_CP017415.1"/>
</dbReference>
<gene>
    <name evidence="7" type="ORF">BI364_00385</name>
</gene>
<evidence type="ECO:0000256" key="1">
    <source>
        <dbReference type="ARBA" id="ARBA00022553"/>
    </source>
</evidence>
<sequence length="129" mass="14934">MSHDQQRLVDYLGHILEAIERIERYVEDMNEVVFLANELTQDAVIRNFEIIGEASHNIESRYPAFSAEHPELPLAFAYQMRNAVAHGYFKVDLEIVWQTIHADLPDLYRHVKAAAESLQRNSHADHPKP</sequence>
<evidence type="ECO:0000256" key="3">
    <source>
        <dbReference type="ARBA" id="ARBA00022722"/>
    </source>
</evidence>
<reference evidence="8" key="1">
    <citation type="submission" date="2016-09" db="EMBL/GenBank/DDBJ databases">
        <title>Acidihalobacter prosperus F5.</title>
        <authorList>
            <person name="Khaleque H.N."/>
            <person name="Ramsay J.P."/>
            <person name="Kaksonen A.H."/>
            <person name="Boxall N.J."/>
            <person name="Watkin E.L.J."/>
        </authorList>
    </citation>
    <scope>NUCLEOTIDE SEQUENCE [LARGE SCALE GENOMIC DNA]</scope>
    <source>
        <strain evidence="8">F5</strain>
    </source>
</reference>
<name>A0A1D8IJM7_9GAMM</name>
<dbReference type="KEGG" id="aprs:BI364_00385"/>
<dbReference type="GO" id="GO:0110001">
    <property type="term" value="C:toxin-antitoxin complex"/>
    <property type="evidence" value="ECO:0007669"/>
    <property type="project" value="InterPro"/>
</dbReference>
<evidence type="ECO:0000256" key="6">
    <source>
        <dbReference type="ARBA" id="ARBA00024207"/>
    </source>
</evidence>
<dbReference type="Gene3D" id="1.20.120.580">
    <property type="entry name" value="bsu32300-like"/>
    <property type="match status" value="1"/>
</dbReference>
<accession>A0A1D8IJM7</accession>
<keyword evidence="1" id="KW-0597">Phosphoprotein</keyword>
<protein>
    <recommendedName>
        <fullName evidence="9">DUF86 domain-containing protein</fullName>
    </recommendedName>
</protein>
<dbReference type="InterPro" id="IPR008201">
    <property type="entry name" value="HepT-like"/>
</dbReference>
<keyword evidence="8" id="KW-1185">Reference proteome</keyword>
<evidence type="ECO:0000256" key="4">
    <source>
        <dbReference type="ARBA" id="ARBA00022741"/>
    </source>
</evidence>